<feature type="domain" description="Disease resistance R13L4/SHOC-2-like LRR" evidence="9">
    <location>
        <begin position="566"/>
        <end position="894"/>
    </location>
</feature>
<dbReference type="PANTHER" id="PTHR23155:SF1232">
    <property type="entry name" value="OS09G0270700 PROTEIN"/>
    <property type="match status" value="1"/>
</dbReference>
<evidence type="ECO:0000256" key="2">
    <source>
        <dbReference type="ARBA" id="ARBA00022614"/>
    </source>
</evidence>
<evidence type="ECO:0000259" key="8">
    <source>
        <dbReference type="Pfam" id="PF23559"/>
    </source>
</evidence>
<evidence type="ECO:0000256" key="3">
    <source>
        <dbReference type="ARBA" id="ARBA00022737"/>
    </source>
</evidence>
<feature type="domain" description="NB-ARC" evidence="6">
    <location>
        <begin position="185"/>
        <end position="359"/>
    </location>
</feature>
<dbReference type="CDD" id="cd14798">
    <property type="entry name" value="RX-CC_like"/>
    <property type="match status" value="1"/>
</dbReference>
<feature type="domain" description="Disease resistance protein winged helix" evidence="8">
    <location>
        <begin position="447"/>
        <end position="521"/>
    </location>
</feature>
<dbReference type="Proteomes" id="UP000663760">
    <property type="component" value="Chromosome 14"/>
</dbReference>
<dbReference type="Gene3D" id="1.10.10.10">
    <property type="entry name" value="Winged helix-like DNA-binding domain superfamily/Winged helix DNA-binding domain"/>
    <property type="match status" value="1"/>
</dbReference>
<dbReference type="GO" id="GO:0043531">
    <property type="term" value="F:ADP binding"/>
    <property type="evidence" value="ECO:0007669"/>
    <property type="project" value="InterPro"/>
</dbReference>
<dbReference type="InterPro" id="IPR038005">
    <property type="entry name" value="RX-like_CC"/>
</dbReference>
<dbReference type="SUPFAM" id="SSF52540">
    <property type="entry name" value="P-loop containing nucleoside triphosphate hydrolases"/>
    <property type="match status" value="1"/>
</dbReference>
<dbReference type="FunFam" id="1.10.10.10:FF:000322">
    <property type="entry name" value="Probable disease resistance protein At1g63360"/>
    <property type="match status" value="1"/>
</dbReference>
<keyword evidence="5" id="KW-0611">Plant defense</keyword>
<keyword evidence="4" id="KW-0547">Nucleotide-binding</keyword>
<dbReference type="OrthoDB" id="598235at2759"/>
<dbReference type="EMBL" id="LR746277">
    <property type="protein sequence ID" value="CAA7407833.1"/>
    <property type="molecule type" value="Genomic_DNA"/>
</dbReference>
<gene>
    <name evidence="10" type="ORF">SI8410_14018511</name>
</gene>
<dbReference type="InterPro" id="IPR044974">
    <property type="entry name" value="Disease_R_plants"/>
</dbReference>
<keyword evidence="3" id="KW-0677">Repeat</keyword>
<dbReference type="FunFam" id="3.40.50.300:FF:001091">
    <property type="entry name" value="Probable disease resistance protein At1g61300"/>
    <property type="match status" value="1"/>
</dbReference>
<dbReference type="GO" id="GO:0042742">
    <property type="term" value="P:defense response to bacterium"/>
    <property type="evidence" value="ECO:0007669"/>
    <property type="project" value="UniProtKB-ARBA"/>
</dbReference>
<dbReference type="InterPro" id="IPR027417">
    <property type="entry name" value="P-loop_NTPase"/>
</dbReference>
<evidence type="ECO:0000256" key="4">
    <source>
        <dbReference type="ARBA" id="ARBA00022741"/>
    </source>
</evidence>
<evidence type="ECO:0000256" key="5">
    <source>
        <dbReference type="ARBA" id="ARBA00022821"/>
    </source>
</evidence>
<dbReference type="InterPro" id="IPR036388">
    <property type="entry name" value="WH-like_DNA-bd_sf"/>
</dbReference>
<dbReference type="InterPro" id="IPR041118">
    <property type="entry name" value="Rx_N"/>
</dbReference>
<dbReference type="InterPro" id="IPR058922">
    <property type="entry name" value="WHD_DRP"/>
</dbReference>
<dbReference type="Pfam" id="PF18052">
    <property type="entry name" value="Rx_N"/>
    <property type="match status" value="1"/>
</dbReference>
<evidence type="ECO:0000256" key="1">
    <source>
        <dbReference type="ARBA" id="ARBA00008894"/>
    </source>
</evidence>
<sequence length="918" mass="106865">MAEALLSIGVAISGAVAHEAIKSASSDIAAEVQLLSVVRSKMLKIKCEFDVIQAFMSYTDVWKDSDQLLETWIKHIREIAFDVEDIIDEFTYLLGQQDREETKHSGCKARYCCCSRVFQSWHDIANKLEHVVRRLDHMREMKERYGIKTRERGDSLRVAIETRRNWSEDAHSIRSSEIVGFDDYRETLQNWLIEDAEKTTTIISVWGMAGLGKTTLVTNVYKSSQIKRHFARRAWIHVSQVYGIEDILKRIIKEFRKGEEVQVPEDIDKMSQVDLIRVLKEDLRDNSYIVVLDDVWSRNICRDIIDRALKPPNRQGRIILTTRNEAVASLADKNHTMELKPLPEIQALELLFRKAFRSDKAGQWPEELVNISKQIVEKCECLPLGIVAIGSLLSVRSKEKSEWEKVVNGLDWEFNTNPDLHQWKSALALSYKDLPNYLKNCFLYCCMFPKDLVMKRNRLIRLLIAEGFIEERGRSYTRTLDELAEENLNELVNKCMLQVVERNNFGRIKSFKMHDMMRELALSIAGKEYFCHVYEHFRRVQGKIRRLSLHQCGQNNEIKNVTVHPIRSLLLFDSVDLPLQPFRLLKVLDLQNSGFDSKHLPEAVWDLFNLRHLSLRYTKVRTIPRKLERLVYLQTLDLAYTRVKKLPTSITKLKYLRNLFVHTILDPTWKSYNYFRGFPAPKGIWNMENLQILQSVEATNEIMNHLEDMVQLRSFRITDVKPNHHPKLCAGIRKMENLRKLDIIAATENETDELDLDELSPPQSLKKLALRGRLKGGALPNWFSTHQNLAYVHLAWCELKDDPLPLLQTLPKLVFLALHKAYTLMELNFHEGFLKLRELRIVDMLELERLKFSENALPSLCQLNLVRCENLKAVDGMEKLTKLENAFLEEMPENLVRTLSDNPTIRVRKAAKLHKTVN</sequence>
<keyword evidence="11" id="KW-1185">Reference proteome</keyword>
<dbReference type="Pfam" id="PF00931">
    <property type="entry name" value="NB-ARC"/>
    <property type="match status" value="1"/>
</dbReference>
<name>A0A7I8LCV0_SPIIN</name>
<dbReference type="AlphaFoldDB" id="A0A7I8LCV0"/>
<dbReference type="Pfam" id="PF23598">
    <property type="entry name" value="LRR_14"/>
    <property type="match status" value="1"/>
</dbReference>
<dbReference type="InterPro" id="IPR055414">
    <property type="entry name" value="LRR_R13L4/SHOC2-like"/>
</dbReference>
<dbReference type="Gene3D" id="3.80.10.10">
    <property type="entry name" value="Ribonuclease Inhibitor"/>
    <property type="match status" value="1"/>
</dbReference>
<proteinExistence type="inferred from homology"/>
<protein>
    <submittedName>
        <fullName evidence="10">Uncharacterized protein</fullName>
    </submittedName>
</protein>
<dbReference type="Pfam" id="PF23559">
    <property type="entry name" value="WHD_DRP"/>
    <property type="match status" value="1"/>
</dbReference>
<keyword evidence="2" id="KW-0433">Leucine-rich repeat</keyword>
<dbReference type="SUPFAM" id="SSF52058">
    <property type="entry name" value="L domain-like"/>
    <property type="match status" value="1"/>
</dbReference>
<reference evidence="10" key="1">
    <citation type="submission" date="2020-02" db="EMBL/GenBank/DDBJ databases">
        <authorList>
            <person name="Scholz U."/>
            <person name="Mascher M."/>
            <person name="Fiebig A."/>
        </authorList>
    </citation>
    <scope>NUCLEOTIDE SEQUENCE</scope>
</reference>
<dbReference type="Gene3D" id="3.40.50.300">
    <property type="entry name" value="P-loop containing nucleotide triphosphate hydrolases"/>
    <property type="match status" value="1"/>
</dbReference>
<evidence type="ECO:0000313" key="11">
    <source>
        <dbReference type="Proteomes" id="UP000663760"/>
    </source>
</evidence>
<dbReference type="GO" id="GO:0009626">
    <property type="term" value="P:plant-type hypersensitive response"/>
    <property type="evidence" value="ECO:0007669"/>
    <property type="project" value="UniProtKB-ARBA"/>
</dbReference>
<evidence type="ECO:0000259" key="6">
    <source>
        <dbReference type="Pfam" id="PF00931"/>
    </source>
</evidence>
<accession>A0A7I8LCV0</accession>
<dbReference type="GO" id="GO:0002758">
    <property type="term" value="P:innate immune response-activating signaling pathway"/>
    <property type="evidence" value="ECO:0007669"/>
    <property type="project" value="UniProtKB-ARBA"/>
</dbReference>
<feature type="domain" description="Disease resistance N-terminal" evidence="7">
    <location>
        <begin position="21"/>
        <end position="103"/>
    </location>
</feature>
<evidence type="ECO:0000259" key="9">
    <source>
        <dbReference type="Pfam" id="PF23598"/>
    </source>
</evidence>
<dbReference type="InterPro" id="IPR032675">
    <property type="entry name" value="LRR_dom_sf"/>
</dbReference>
<comment type="similarity">
    <text evidence="1">Belongs to the disease resistance NB-LRR family.</text>
</comment>
<evidence type="ECO:0000259" key="7">
    <source>
        <dbReference type="Pfam" id="PF18052"/>
    </source>
</evidence>
<dbReference type="Gene3D" id="1.20.5.4130">
    <property type="match status" value="1"/>
</dbReference>
<dbReference type="PANTHER" id="PTHR23155">
    <property type="entry name" value="DISEASE RESISTANCE PROTEIN RP"/>
    <property type="match status" value="1"/>
</dbReference>
<dbReference type="PRINTS" id="PR00364">
    <property type="entry name" value="DISEASERSIST"/>
</dbReference>
<dbReference type="InterPro" id="IPR002182">
    <property type="entry name" value="NB-ARC"/>
</dbReference>
<organism evidence="10 11">
    <name type="scientific">Spirodela intermedia</name>
    <name type="common">Intermediate duckweed</name>
    <dbReference type="NCBI Taxonomy" id="51605"/>
    <lineage>
        <taxon>Eukaryota</taxon>
        <taxon>Viridiplantae</taxon>
        <taxon>Streptophyta</taxon>
        <taxon>Embryophyta</taxon>
        <taxon>Tracheophyta</taxon>
        <taxon>Spermatophyta</taxon>
        <taxon>Magnoliopsida</taxon>
        <taxon>Liliopsida</taxon>
        <taxon>Araceae</taxon>
        <taxon>Lemnoideae</taxon>
        <taxon>Spirodela</taxon>
    </lineage>
</organism>
<evidence type="ECO:0000313" key="10">
    <source>
        <dbReference type="EMBL" id="CAA7407833.1"/>
    </source>
</evidence>